<dbReference type="RefSeq" id="XP_012937861.2">
    <property type="nucleotide sequence ID" value="XM_013082407.2"/>
</dbReference>
<feature type="compositionally biased region" description="Pro residues" evidence="4">
    <location>
        <begin position="363"/>
        <end position="375"/>
    </location>
</feature>
<dbReference type="PANTHER" id="PTHR46171:SF3">
    <property type="entry name" value="GH10160P"/>
    <property type="match status" value="1"/>
</dbReference>
<keyword evidence="6" id="KW-1185">Reference proteome</keyword>
<accession>A0ABM0ZZQ0</accession>
<dbReference type="CDD" id="cd16472">
    <property type="entry name" value="RING-H2_RNF38-like"/>
    <property type="match status" value="1"/>
</dbReference>
<feature type="region of interest" description="Disordered" evidence="4">
    <location>
        <begin position="346"/>
        <end position="475"/>
    </location>
</feature>
<organism evidence="6 7">
    <name type="scientific">Aplysia californica</name>
    <name type="common">California sea hare</name>
    <dbReference type="NCBI Taxonomy" id="6500"/>
    <lineage>
        <taxon>Eukaryota</taxon>
        <taxon>Metazoa</taxon>
        <taxon>Spiralia</taxon>
        <taxon>Lophotrochozoa</taxon>
        <taxon>Mollusca</taxon>
        <taxon>Gastropoda</taxon>
        <taxon>Heterobranchia</taxon>
        <taxon>Euthyneura</taxon>
        <taxon>Tectipleura</taxon>
        <taxon>Aplysiida</taxon>
        <taxon>Aplysioidea</taxon>
        <taxon>Aplysiidae</taxon>
        <taxon>Aplysia</taxon>
    </lineage>
</organism>
<evidence type="ECO:0000256" key="1">
    <source>
        <dbReference type="ARBA" id="ARBA00022771"/>
    </source>
</evidence>
<feature type="region of interest" description="Disordered" evidence="4">
    <location>
        <begin position="93"/>
        <end position="231"/>
    </location>
</feature>
<dbReference type="SUPFAM" id="SSF57850">
    <property type="entry name" value="RING/U-box"/>
    <property type="match status" value="1"/>
</dbReference>
<dbReference type="Gene3D" id="3.30.40.10">
    <property type="entry name" value="Zinc/RING finger domain, C3HC4 (zinc finger)"/>
    <property type="match status" value="1"/>
</dbReference>
<protein>
    <submittedName>
        <fullName evidence="7">RING finger protein 44</fullName>
    </submittedName>
</protein>
<proteinExistence type="predicted"/>
<dbReference type="SMART" id="SM00184">
    <property type="entry name" value="RING"/>
    <property type="match status" value="1"/>
</dbReference>
<dbReference type="Proteomes" id="UP000694888">
    <property type="component" value="Unplaced"/>
</dbReference>
<sequence length="646" mass="71324">MPVESSQDVPFVQYHHRHPSHHHHFLPCFAEDLDLVTSPDDLCLSSTAAAAALTLDSNENLISTHSPPLINLSPNLSPSSESRVSPFYDFRETTRRRSAQDQHSGNHPMQHSPQLISGYITADDSGRKTESPARKRRKLGTSLQDLTNSSSPPPYGTRASGLSSSTEPLPAQDRRRTLPARRASGERANTPRPRRSSHTSRRRPRERVTASSSTTASPEERRAFHPPASPAAAAAAAHLHVAASPAFLAAHQLHPAMISAAQHTPSVLEHLEQVRSTVSMAGPMPMGPYVPLCATASPHPLGMCAPVHQVHMGSSAAVPSWPLAGLPVRLHSCTLPHCTLPHPLPQYLPSSHPHHPHPHHHTPQPPHPPPPPPQSHLPLPHQLHGLHPHHQHRPYPTTHQQQQQRQAQSSQDEDVHPVLTDQRGAGVYPLHPSYHPHHHHHHHHHSAAAAAAAASTHPSHSAHPHSLSHPVTSSQPVLLQEPTVHPAPPDFYGSISRYYSRRSSTRSRVRMQQQHYSPGFLLQFLAMLGSPPMTPYSRDMYNPEEVENYEALLSLAERLGEAKQKGLTKNDIEQLPAYRFSSEAARSESDQTSCVVCMCDFEAKQLLRVLPCSHEFHAKCVDKWLKTNRTCPICRQDATESNCCPD</sequence>
<evidence type="ECO:0000259" key="5">
    <source>
        <dbReference type="PROSITE" id="PS50089"/>
    </source>
</evidence>
<keyword evidence="1 3" id="KW-0863">Zinc-finger</keyword>
<feature type="compositionally biased region" description="Low complexity" evidence="4">
    <location>
        <begin position="447"/>
        <end position="470"/>
    </location>
</feature>
<feature type="domain" description="RING-type" evidence="5">
    <location>
        <begin position="594"/>
        <end position="635"/>
    </location>
</feature>
<evidence type="ECO:0000256" key="3">
    <source>
        <dbReference type="PROSITE-ProRule" id="PRU00175"/>
    </source>
</evidence>
<feature type="compositionally biased region" description="Basic and acidic residues" evidence="4">
    <location>
        <begin position="124"/>
        <end position="133"/>
    </location>
</feature>
<keyword evidence="2" id="KW-0862">Zinc</keyword>
<gene>
    <name evidence="7" type="primary">LOC101853747</name>
</gene>
<dbReference type="PANTHER" id="PTHR46171">
    <property type="entry name" value="GH10160P"/>
    <property type="match status" value="1"/>
</dbReference>
<feature type="compositionally biased region" description="Polar residues" evidence="4">
    <location>
        <begin position="101"/>
        <end position="115"/>
    </location>
</feature>
<feature type="compositionally biased region" description="Basic residues" evidence="4">
    <location>
        <begin position="434"/>
        <end position="446"/>
    </location>
</feature>
<evidence type="ECO:0000256" key="2">
    <source>
        <dbReference type="ARBA" id="ARBA00022833"/>
    </source>
</evidence>
<dbReference type="PROSITE" id="PS50089">
    <property type="entry name" value="ZF_RING_2"/>
    <property type="match status" value="1"/>
</dbReference>
<feature type="compositionally biased region" description="Polar residues" evidence="4">
    <location>
        <begin position="141"/>
        <end position="150"/>
    </location>
</feature>
<evidence type="ECO:0000313" key="7">
    <source>
        <dbReference type="RefSeq" id="XP_012937861.2"/>
    </source>
</evidence>
<name>A0ABM0ZZQ0_APLCA</name>
<keyword evidence="1 3" id="KW-0479">Metal-binding</keyword>
<evidence type="ECO:0000256" key="4">
    <source>
        <dbReference type="SAM" id="MobiDB-lite"/>
    </source>
</evidence>
<feature type="compositionally biased region" description="Basic residues" evidence="4">
    <location>
        <begin position="192"/>
        <end position="205"/>
    </location>
</feature>
<feature type="compositionally biased region" description="Basic residues" evidence="4">
    <location>
        <begin position="352"/>
        <end position="362"/>
    </location>
</feature>
<dbReference type="GeneID" id="101853747"/>
<dbReference type="InterPro" id="IPR013083">
    <property type="entry name" value="Znf_RING/FYVE/PHD"/>
</dbReference>
<feature type="compositionally biased region" description="Basic residues" evidence="4">
    <location>
        <begin position="384"/>
        <end position="393"/>
    </location>
</feature>
<feature type="compositionally biased region" description="Low complexity" evidence="4">
    <location>
        <begin position="394"/>
        <end position="410"/>
    </location>
</feature>
<dbReference type="Pfam" id="PF13639">
    <property type="entry name" value="zf-RING_2"/>
    <property type="match status" value="1"/>
</dbReference>
<evidence type="ECO:0000313" key="6">
    <source>
        <dbReference type="Proteomes" id="UP000694888"/>
    </source>
</evidence>
<dbReference type="InterPro" id="IPR001841">
    <property type="entry name" value="Znf_RING"/>
</dbReference>
<reference evidence="7" key="1">
    <citation type="submission" date="2025-08" db="UniProtKB">
        <authorList>
            <consortium name="RefSeq"/>
        </authorList>
    </citation>
    <scope>IDENTIFICATION</scope>
</reference>